<evidence type="ECO:0000256" key="3">
    <source>
        <dbReference type="ARBA" id="ARBA00022741"/>
    </source>
</evidence>
<dbReference type="Gene3D" id="1.10.510.10">
    <property type="entry name" value="Transferase(Phosphotransferase) domain 1"/>
    <property type="match status" value="1"/>
</dbReference>
<feature type="domain" description="Protein kinase" evidence="8">
    <location>
        <begin position="1163"/>
        <end position="1437"/>
    </location>
</feature>
<dbReference type="Proteomes" id="UP000001861">
    <property type="component" value="Unassembled WGS sequence"/>
</dbReference>
<dbReference type="InterPro" id="IPR000719">
    <property type="entry name" value="Prot_kinase_dom"/>
</dbReference>
<feature type="compositionally biased region" description="Low complexity" evidence="7">
    <location>
        <begin position="510"/>
        <end position="522"/>
    </location>
</feature>
<feature type="region of interest" description="Disordered" evidence="7">
    <location>
        <begin position="302"/>
        <end position="690"/>
    </location>
</feature>
<dbReference type="HOGENOM" id="CLU_004980_0_0_1"/>
<dbReference type="InterPro" id="IPR050538">
    <property type="entry name" value="MAP_kinase_kinase_kinase"/>
</dbReference>
<feature type="compositionally biased region" description="Polar residues" evidence="7">
    <location>
        <begin position="177"/>
        <end position="193"/>
    </location>
</feature>
<feature type="compositionally biased region" description="Pro residues" evidence="7">
    <location>
        <begin position="308"/>
        <end position="321"/>
    </location>
</feature>
<protein>
    <submittedName>
        <fullName evidence="9">STE/STE11 protein kinase</fullName>
    </submittedName>
</protein>
<dbReference type="PROSITE" id="PS00107">
    <property type="entry name" value="PROTEIN_KINASE_ATP"/>
    <property type="match status" value="1"/>
</dbReference>
<feature type="compositionally biased region" description="Basic and acidic residues" evidence="7">
    <location>
        <begin position="966"/>
        <end position="975"/>
    </location>
</feature>
<feature type="compositionally biased region" description="Low complexity" evidence="7">
    <location>
        <begin position="610"/>
        <end position="628"/>
    </location>
</feature>
<dbReference type="FunCoup" id="A8N192">
    <property type="interactions" value="375"/>
</dbReference>
<evidence type="ECO:0000256" key="4">
    <source>
        <dbReference type="ARBA" id="ARBA00022777"/>
    </source>
</evidence>
<dbReference type="RefSeq" id="XP_001828641.2">
    <property type="nucleotide sequence ID" value="XM_001828589.2"/>
</dbReference>
<feature type="compositionally biased region" description="Polar residues" evidence="7">
    <location>
        <begin position="774"/>
        <end position="802"/>
    </location>
</feature>
<feature type="compositionally biased region" description="Polar residues" evidence="7">
    <location>
        <begin position="750"/>
        <end position="759"/>
    </location>
</feature>
<evidence type="ECO:0000256" key="7">
    <source>
        <dbReference type="SAM" id="MobiDB-lite"/>
    </source>
</evidence>
<dbReference type="VEuPathDB" id="FungiDB:CC1G_10513"/>
<feature type="region of interest" description="Disordered" evidence="7">
    <location>
        <begin position="1"/>
        <end position="121"/>
    </location>
</feature>
<dbReference type="InterPro" id="IPR011009">
    <property type="entry name" value="Kinase-like_dom_sf"/>
</dbReference>
<dbReference type="GO" id="GO:0000196">
    <property type="term" value="P:cell integrity MAPK cascade"/>
    <property type="evidence" value="ECO:0007669"/>
    <property type="project" value="UniProtKB-ARBA"/>
</dbReference>
<dbReference type="PROSITE" id="PS50011">
    <property type="entry name" value="PROTEIN_KINASE_DOM"/>
    <property type="match status" value="1"/>
</dbReference>
<evidence type="ECO:0000256" key="6">
    <source>
        <dbReference type="PROSITE-ProRule" id="PRU10141"/>
    </source>
</evidence>
<dbReference type="OMA" id="QAPPRIY"/>
<keyword evidence="2" id="KW-0808">Transferase</keyword>
<feature type="compositionally biased region" description="Pro residues" evidence="7">
    <location>
        <begin position="678"/>
        <end position="689"/>
    </location>
</feature>
<feature type="binding site" evidence="6">
    <location>
        <position position="1192"/>
    </location>
    <ligand>
        <name>ATP</name>
        <dbReference type="ChEBI" id="CHEBI:30616"/>
    </ligand>
</feature>
<dbReference type="InParanoid" id="A8N192"/>
<evidence type="ECO:0000259" key="8">
    <source>
        <dbReference type="PROSITE" id="PS50011"/>
    </source>
</evidence>
<accession>A8N192</accession>
<feature type="compositionally biased region" description="Polar residues" evidence="7">
    <location>
        <begin position="977"/>
        <end position="995"/>
    </location>
</feature>
<dbReference type="STRING" id="240176.A8N192"/>
<dbReference type="SMART" id="SM00220">
    <property type="entry name" value="S_TKc"/>
    <property type="match status" value="1"/>
</dbReference>
<dbReference type="InterPro" id="IPR017441">
    <property type="entry name" value="Protein_kinase_ATP_BS"/>
</dbReference>
<feature type="compositionally biased region" description="Polar residues" evidence="7">
    <location>
        <begin position="724"/>
        <end position="736"/>
    </location>
</feature>
<dbReference type="PANTHER" id="PTHR48016">
    <property type="entry name" value="MAP KINASE KINASE KINASE SSK2-RELATED-RELATED"/>
    <property type="match status" value="1"/>
</dbReference>
<dbReference type="SUPFAM" id="SSF56112">
    <property type="entry name" value="Protein kinase-like (PK-like)"/>
    <property type="match status" value="1"/>
</dbReference>
<evidence type="ECO:0000256" key="5">
    <source>
        <dbReference type="ARBA" id="ARBA00022840"/>
    </source>
</evidence>
<feature type="compositionally biased region" description="Basic and acidic residues" evidence="7">
    <location>
        <begin position="528"/>
        <end position="540"/>
    </location>
</feature>
<dbReference type="EMBL" id="AACS02000001">
    <property type="protein sequence ID" value="EAU93145.2"/>
    <property type="molecule type" value="Genomic_DNA"/>
</dbReference>
<feature type="compositionally biased region" description="Polar residues" evidence="7">
    <location>
        <begin position="862"/>
        <end position="879"/>
    </location>
</feature>
<dbReference type="FunFam" id="1.10.510.10:FF:000182">
    <property type="entry name" value="MAP kinase kinase kinase mkh1"/>
    <property type="match status" value="1"/>
</dbReference>
<keyword evidence="4 9" id="KW-0418">Kinase</keyword>
<dbReference type="KEGG" id="cci:CC1G_10513"/>
<keyword evidence="3 6" id="KW-0547">Nucleotide-binding</keyword>
<reference evidence="9 10" key="1">
    <citation type="journal article" date="2010" name="Proc. Natl. Acad. Sci. U.S.A.">
        <title>Insights into evolution of multicellular fungi from the assembled chromosomes of the mushroom Coprinopsis cinerea (Coprinus cinereus).</title>
        <authorList>
            <person name="Stajich J.E."/>
            <person name="Wilke S.K."/>
            <person name="Ahren D."/>
            <person name="Au C.H."/>
            <person name="Birren B.W."/>
            <person name="Borodovsky M."/>
            <person name="Burns C."/>
            <person name="Canback B."/>
            <person name="Casselton L.A."/>
            <person name="Cheng C.K."/>
            <person name="Deng J."/>
            <person name="Dietrich F.S."/>
            <person name="Fargo D.C."/>
            <person name="Farman M.L."/>
            <person name="Gathman A.C."/>
            <person name="Goldberg J."/>
            <person name="Guigo R."/>
            <person name="Hoegger P.J."/>
            <person name="Hooker J.B."/>
            <person name="Huggins A."/>
            <person name="James T.Y."/>
            <person name="Kamada T."/>
            <person name="Kilaru S."/>
            <person name="Kodira C."/>
            <person name="Kues U."/>
            <person name="Kupfer D."/>
            <person name="Kwan H.S."/>
            <person name="Lomsadze A."/>
            <person name="Li W."/>
            <person name="Lilly W.W."/>
            <person name="Ma L.J."/>
            <person name="Mackey A.J."/>
            <person name="Manning G."/>
            <person name="Martin F."/>
            <person name="Muraguchi H."/>
            <person name="Natvig D.O."/>
            <person name="Palmerini H."/>
            <person name="Ramesh M.A."/>
            <person name="Rehmeyer C.J."/>
            <person name="Roe B.A."/>
            <person name="Shenoy N."/>
            <person name="Stanke M."/>
            <person name="Ter-Hovhannisyan V."/>
            <person name="Tunlid A."/>
            <person name="Velagapudi R."/>
            <person name="Vision T.J."/>
            <person name="Zeng Q."/>
            <person name="Zolan M.E."/>
            <person name="Pukkila P.J."/>
        </authorList>
    </citation>
    <scope>NUCLEOTIDE SEQUENCE [LARGE SCALE GENOMIC DNA]</scope>
    <source>
        <strain evidence="10">Okayama-7 / 130 / ATCC MYA-4618 / FGSC 9003</strain>
    </source>
</reference>
<name>A8N192_COPC7</name>
<dbReference type="GO" id="GO:0004709">
    <property type="term" value="F:MAP kinase kinase kinase activity"/>
    <property type="evidence" value="ECO:0007669"/>
    <property type="project" value="UniProtKB-ARBA"/>
</dbReference>
<keyword evidence="5 6" id="KW-0067">ATP-binding</keyword>
<feature type="compositionally biased region" description="Low complexity" evidence="7">
    <location>
        <begin position="80"/>
        <end position="90"/>
    </location>
</feature>
<gene>
    <name evidence="9" type="ORF">CC1G_10513</name>
</gene>
<dbReference type="PANTHER" id="PTHR48016:SF48">
    <property type="entry name" value="SERINE_THREONINE-PROTEIN KINASE BCK1_SLK1_SSP31"/>
    <property type="match status" value="1"/>
</dbReference>
<proteinExistence type="inferred from homology"/>
<comment type="caution">
    <text evidence="9">The sequence shown here is derived from an EMBL/GenBank/DDBJ whole genome shotgun (WGS) entry which is preliminary data.</text>
</comment>
<dbReference type="Pfam" id="PF00069">
    <property type="entry name" value="Pkinase"/>
    <property type="match status" value="1"/>
</dbReference>
<organism evidence="9 10">
    <name type="scientific">Coprinopsis cinerea (strain Okayama-7 / 130 / ATCC MYA-4618 / FGSC 9003)</name>
    <name type="common">Inky cap fungus</name>
    <name type="synonym">Hormographiella aspergillata</name>
    <dbReference type="NCBI Taxonomy" id="240176"/>
    <lineage>
        <taxon>Eukaryota</taxon>
        <taxon>Fungi</taxon>
        <taxon>Dikarya</taxon>
        <taxon>Basidiomycota</taxon>
        <taxon>Agaricomycotina</taxon>
        <taxon>Agaricomycetes</taxon>
        <taxon>Agaricomycetidae</taxon>
        <taxon>Agaricales</taxon>
        <taxon>Agaricineae</taxon>
        <taxon>Psathyrellaceae</taxon>
        <taxon>Coprinopsis</taxon>
    </lineage>
</organism>
<comment type="similarity">
    <text evidence="1">Belongs to the protein kinase superfamily. STE Ser/Thr protein kinase family. MAP kinase kinase kinase subfamily.</text>
</comment>
<evidence type="ECO:0000256" key="2">
    <source>
        <dbReference type="ARBA" id="ARBA00022679"/>
    </source>
</evidence>
<sequence length="1451" mass="158820">MSEDVRNGKIHGRKYFVANRGSDSENDSDDDNDKPPIFNSYHYSAPYHSKPPPTDPYDHHPPALRTDLGSSYVQDHNHRPSLSSPSSLSSHAADESTPPPPTPGVSLPLASPPTIPAKPVHPLHEALPINDRHYPDVHQTSARGGTVTNMLTNLRNWRHGSTPRTPVEASAARRPRTSPSVSTPDSAVSSNSNLPNPDKILICVTTEADPERLNIVDVSGAKDATSIRESILSKVPYSFSAVSSSILTRHQTNLLDGLNRYSIYLTEIGASVIGDPLNDERLLDLVQRQGDSRGTLKFFVSRSTKEQIPPPPQQMPPPFPFPYVEQPTHPAILPLRPRRRPRSRQGSVSSVSSEQPAELGYDADLDNPDDSRKSSRQQNHSSRSHLTGPGISPPSPGPLRRPPNGPLPIAPLGPPSASHSNYPHPPSPISQGHVSKPPTPPTFFHDRPHLPSASRSTYIDKYGQVLPAPPPPPPLSSPRRGDFLDEPNSSLSPLAHIRSGSDAGAEREQLLIASEQAEAASQQRRRRDASLTRLRAEPSRDNLSLLSRNRKPTPTDPNDWTFINPPDTNIPVTEPLRSGEPIWPTKTLASSRGHRSQMFARVPKQPPQSLPSSSTESRSSSSRSASKPIYLPKAVHSKPPDSYPKGTSSTVPLKSLGKGKSMDNLRQFSYNSSKAPTIKPPHPQLPSRPPVVREPVYLAAGSFGVPKSYEPPRAIRPLPVQGSHYPQSPDANSRSGFPSYGKPSPYMPTPLSTNLTSPNRDMYGRDHPPRPLSASDNHTTSPTYSQRSNQSPSYGGTMSPSRSYGIGGPRTLLHHSGHSDRSSDVPSGPETSNSTPPRTPISPVSCKSSPAGKMPLVIEPSSPASDSGNATYISNVSSVDSEKTIREDDKTQLAALLNNMNALMSSDRLPVSASETSMAVNDLSSSDESDYEGSGGTWIKPYQDRPPSARPELTKLRTDLPSTPDPADKVREERPNPSASQSQGYQNGGPSSQYQLPPPQRFPPGNQQHRDHRVSGFADGDDDWAPRPPPEDVYDRLEEFFPEHDLDKLVIEANSGGNSPTNPEPTTAIPTPVSANATVIMPQHPHRRHKKSIRIVAQEQKRKMNDQTSRVDPAPYGQNAMLRKRNTKMWGSKLEEVTTMQVRTSSTIPESPSSAGSPPTFKWVRGELIGKGTYGRVYLALNATTGEMIAVKQVELPQTPSDRNDSRQNTVVQALKLESETLKDLDHPHIVQYLGFEETPANLSIFLEYVPGGSIGSCLHKHGKFSENVTKSFTGQILSGLEYLHSKGILHRDLKADNILVEMTGICKISDFGISKRTDDLHGGAFTAMQGTVFWMAPEVINTQKKGYNFKIDIWSVGCVVLEMWGGRRPWTGQEMVTVMFKLYEAKLPPPVPDDVVLSELGDDFRRKCFAIFMTDGACSNPDERPPAAELRLHPYLELPPGWTFTSFTSD</sequence>
<evidence type="ECO:0000313" key="10">
    <source>
        <dbReference type="Proteomes" id="UP000001861"/>
    </source>
</evidence>
<feature type="region of interest" description="Disordered" evidence="7">
    <location>
        <begin position="154"/>
        <end position="193"/>
    </location>
</feature>
<dbReference type="GeneID" id="6005065"/>
<evidence type="ECO:0000256" key="1">
    <source>
        <dbReference type="ARBA" id="ARBA00006529"/>
    </source>
</evidence>
<dbReference type="InterPro" id="IPR008271">
    <property type="entry name" value="Ser/Thr_kinase_AS"/>
</dbReference>
<evidence type="ECO:0000313" key="9">
    <source>
        <dbReference type="EMBL" id="EAU93145.2"/>
    </source>
</evidence>
<feature type="region of interest" description="Disordered" evidence="7">
    <location>
        <begin position="908"/>
        <end position="1033"/>
    </location>
</feature>
<dbReference type="FunFam" id="3.30.200.20:FF:000387">
    <property type="entry name" value="Serine/threonine-protein kinase STE11"/>
    <property type="match status" value="1"/>
</dbReference>
<feature type="compositionally biased region" description="Polar residues" evidence="7">
    <location>
        <begin position="913"/>
        <end position="923"/>
    </location>
</feature>
<feature type="region of interest" description="Disordered" evidence="7">
    <location>
        <begin position="702"/>
        <end position="886"/>
    </location>
</feature>
<feature type="compositionally biased region" description="Polar residues" evidence="7">
    <location>
        <begin position="664"/>
        <end position="675"/>
    </location>
</feature>
<feature type="compositionally biased region" description="Pro residues" evidence="7">
    <location>
        <begin position="391"/>
        <end position="414"/>
    </location>
</feature>
<dbReference type="GO" id="GO:0005524">
    <property type="term" value="F:ATP binding"/>
    <property type="evidence" value="ECO:0007669"/>
    <property type="project" value="UniProtKB-UniRule"/>
</dbReference>
<keyword evidence="10" id="KW-1185">Reference proteome</keyword>
<feature type="compositionally biased region" description="Low complexity" evidence="7">
    <location>
        <begin position="344"/>
        <end position="353"/>
    </location>
</feature>
<feature type="compositionally biased region" description="Low complexity" evidence="7">
    <location>
        <begin position="376"/>
        <end position="390"/>
    </location>
</feature>
<dbReference type="OrthoDB" id="266718at2759"/>
<feature type="compositionally biased region" description="Pro residues" evidence="7">
    <location>
        <begin position="467"/>
        <end position="476"/>
    </location>
</feature>
<dbReference type="PROSITE" id="PS00108">
    <property type="entry name" value="PROTEIN_KINASE_ST"/>
    <property type="match status" value="1"/>
</dbReference>
<dbReference type="eggNOG" id="KOG0198">
    <property type="taxonomic scope" value="Eukaryota"/>
</dbReference>